<organism evidence="2 3">
    <name type="scientific">Durusdinium trenchii</name>
    <dbReference type="NCBI Taxonomy" id="1381693"/>
    <lineage>
        <taxon>Eukaryota</taxon>
        <taxon>Sar</taxon>
        <taxon>Alveolata</taxon>
        <taxon>Dinophyceae</taxon>
        <taxon>Suessiales</taxon>
        <taxon>Symbiodiniaceae</taxon>
        <taxon>Durusdinium</taxon>
    </lineage>
</organism>
<accession>A0ABP0RU30</accession>
<evidence type="ECO:0000313" key="2">
    <source>
        <dbReference type="EMBL" id="CAK9104148.1"/>
    </source>
</evidence>
<sequence>MGGLLSLFSSVPNPEQNQRNEPCEESRPREESRREEASERAREARRKYLEQVRAGAQAPLLRTSSQSVQSPSIPASGGSFHYAVVDYADAMVHGARLF</sequence>
<name>A0ABP0RU30_9DINO</name>
<reference evidence="2 3" key="1">
    <citation type="submission" date="2024-02" db="EMBL/GenBank/DDBJ databases">
        <authorList>
            <person name="Chen Y."/>
            <person name="Shah S."/>
            <person name="Dougan E. K."/>
            <person name="Thang M."/>
            <person name="Chan C."/>
        </authorList>
    </citation>
    <scope>NUCLEOTIDE SEQUENCE [LARGE SCALE GENOMIC DNA]</scope>
</reference>
<evidence type="ECO:0000313" key="3">
    <source>
        <dbReference type="Proteomes" id="UP001642484"/>
    </source>
</evidence>
<proteinExistence type="predicted"/>
<evidence type="ECO:0000256" key="1">
    <source>
        <dbReference type="SAM" id="MobiDB-lite"/>
    </source>
</evidence>
<keyword evidence="3" id="KW-1185">Reference proteome</keyword>
<gene>
    <name evidence="2" type="ORF">CCMP2556_LOCUS48844</name>
</gene>
<comment type="caution">
    <text evidence="2">The sequence shown here is derived from an EMBL/GenBank/DDBJ whole genome shotgun (WGS) entry which is preliminary data.</text>
</comment>
<feature type="region of interest" description="Disordered" evidence="1">
    <location>
        <begin position="1"/>
        <end position="46"/>
    </location>
</feature>
<dbReference type="EMBL" id="CAXAMN010026583">
    <property type="protein sequence ID" value="CAK9104148.1"/>
    <property type="molecule type" value="Genomic_DNA"/>
</dbReference>
<dbReference type="Proteomes" id="UP001642484">
    <property type="component" value="Unassembled WGS sequence"/>
</dbReference>
<feature type="compositionally biased region" description="Basic and acidic residues" evidence="1">
    <location>
        <begin position="21"/>
        <end position="46"/>
    </location>
</feature>
<feature type="compositionally biased region" description="Polar residues" evidence="1">
    <location>
        <begin position="7"/>
        <end position="20"/>
    </location>
</feature>
<protein>
    <submittedName>
        <fullName evidence="2">Uncharacterized protein</fullName>
    </submittedName>
</protein>